<keyword evidence="6 8" id="KW-0560">Oxidoreductase</keyword>
<feature type="binding site" evidence="9">
    <location>
        <position position="63"/>
    </location>
    <ligand>
        <name>FAD</name>
        <dbReference type="ChEBI" id="CHEBI:57692"/>
    </ligand>
</feature>
<dbReference type="PRINTS" id="PR00419">
    <property type="entry name" value="ADXRDTASE"/>
</dbReference>
<keyword evidence="8" id="KW-0496">Mitochondrion</keyword>
<evidence type="ECO:0000256" key="4">
    <source>
        <dbReference type="ARBA" id="ARBA00022827"/>
    </source>
</evidence>
<comment type="similarity">
    <text evidence="2 8">Belongs to the ferredoxin--NADP reductase type 1 family.</text>
</comment>
<dbReference type="Proteomes" id="UP000256970">
    <property type="component" value="Unassembled WGS sequence"/>
</dbReference>
<feature type="binding site" evidence="10">
    <location>
        <position position="394"/>
    </location>
    <ligand>
        <name>NADP(+)</name>
        <dbReference type="ChEBI" id="CHEBI:58349"/>
    </ligand>
</feature>
<dbReference type="Gene3D" id="3.50.50.60">
    <property type="entry name" value="FAD/NAD(P)-binding domain"/>
    <property type="match status" value="1"/>
</dbReference>
<dbReference type="InterPro" id="IPR023753">
    <property type="entry name" value="FAD/NAD-binding_dom"/>
</dbReference>
<accession>A0A383VLK8</accession>
<dbReference type="InterPro" id="IPR036188">
    <property type="entry name" value="FAD/NAD-bd_sf"/>
</dbReference>
<evidence type="ECO:0000256" key="2">
    <source>
        <dbReference type="ARBA" id="ARBA00008312"/>
    </source>
</evidence>
<keyword evidence="5 8" id="KW-0521">NADP</keyword>
<evidence type="ECO:0000256" key="5">
    <source>
        <dbReference type="ARBA" id="ARBA00022857"/>
    </source>
</evidence>
<evidence type="ECO:0000256" key="7">
    <source>
        <dbReference type="ARBA" id="ARBA00048933"/>
    </source>
</evidence>
<dbReference type="GO" id="GO:0005739">
    <property type="term" value="C:mitochondrion"/>
    <property type="evidence" value="ECO:0007669"/>
    <property type="project" value="UniProtKB-SubCell"/>
</dbReference>
<evidence type="ECO:0000259" key="11">
    <source>
        <dbReference type="Pfam" id="PF07992"/>
    </source>
</evidence>
<feature type="binding site" evidence="9">
    <location>
        <position position="387"/>
    </location>
    <ligand>
        <name>FAD</name>
        <dbReference type="ChEBI" id="CHEBI:57692"/>
    </ligand>
</feature>
<evidence type="ECO:0000256" key="3">
    <source>
        <dbReference type="ARBA" id="ARBA00022630"/>
    </source>
</evidence>
<feature type="binding site" evidence="9">
    <location>
        <begin position="394"/>
        <end position="396"/>
    </location>
    <ligand>
        <name>FAD</name>
        <dbReference type="ChEBI" id="CHEBI:57692"/>
    </ligand>
</feature>
<keyword evidence="3 8" id="KW-0285">Flavoprotein</keyword>
<evidence type="ECO:0000313" key="12">
    <source>
        <dbReference type="EMBL" id="SZX65803.1"/>
    </source>
</evidence>
<comment type="cofactor">
    <cofactor evidence="1 8 9">
        <name>FAD</name>
        <dbReference type="ChEBI" id="CHEBI:57692"/>
    </cofactor>
</comment>
<feature type="domain" description="FAD/NAD(P)-binding" evidence="11">
    <location>
        <begin position="25"/>
        <end position="185"/>
    </location>
</feature>
<proteinExistence type="inferred from homology"/>
<evidence type="ECO:0000256" key="10">
    <source>
        <dbReference type="PIRSR" id="PIRSR000362-2"/>
    </source>
</evidence>
<feature type="binding site" evidence="9">
    <location>
        <position position="99"/>
    </location>
    <ligand>
        <name>FAD</name>
        <dbReference type="ChEBI" id="CHEBI:57692"/>
    </ligand>
</feature>
<dbReference type="SUPFAM" id="SSF51971">
    <property type="entry name" value="Nucleotide-binding domain"/>
    <property type="match status" value="1"/>
</dbReference>
<evidence type="ECO:0000256" key="1">
    <source>
        <dbReference type="ARBA" id="ARBA00001974"/>
    </source>
</evidence>
<evidence type="ECO:0000256" key="9">
    <source>
        <dbReference type="PIRSR" id="PIRSR000362-1"/>
    </source>
</evidence>
<dbReference type="PIRSF" id="PIRSF000362">
    <property type="entry name" value="FNR"/>
    <property type="match status" value="1"/>
</dbReference>
<dbReference type="EMBL" id="FNXT01000665">
    <property type="protein sequence ID" value="SZX65803.1"/>
    <property type="molecule type" value="Genomic_DNA"/>
</dbReference>
<feature type="binding site" evidence="10">
    <location>
        <position position="227"/>
    </location>
    <ligand>
        <name>NADP(+)</name>
        <dbReference type="ChEBI" id="CHEBI:58349"/>
    </ligand>
</feature>
<evidence type="ECO:0000313" key="13">
    <source>
        <dbReference type="Proteomes" id="UP000256970"/>
    </source>
</evidence>
<organism evidence="12 13">
    <name type="scientific">Tetradesmus obliquus</name>
    <name type="common">Green alga</name>
    <name type="synonym">Acutodesmus obliquus</name>
    <dbReference type="NCBI Taxonomy" id="3088"/>
    <lineage>
        <taxon>Eukaryota</taxon>
        <taxon>Viridiplantae</taxon>
        <taxon>Chlorophyta</taxon>
        <taxon>core chlorophytes</taxon>
        <taxon>Chlorophyceae</taxon>
        <taxon>CS clade</taxon>
        <taxon>Sphaeropleales</taxon>
        <taxon>Scenedesmaceae</taxon>
        <taxon>Tetradesmus</taxon>
    </lineage>
</organism>
<evidence type="ECO:0000256" key="6">
    <source>
        <dbReference type="ARBA" id="ARBA00023002"/>
    </source>
</evidence>
<dbReference type="AlphaFoldDB" id="A0A383VLK8"/>
<sequence>MLSPLRASVASLVRSSSSCAKQLAVCIVGSGPAGFYTAHQLLKLYGEDVKIDILDRLPTPFGLVRTGVAPDHEDTKNVTNQFTRIAQDPRVNFFGNVNVGRDITLDEIRKLYNAVVLAYGAESDRKLNIPGENSHGVHAAREFVWWYNGHPDQRDLPVDLSRVESVAVCGIGNVALDCARILLRPVSELASTDIARHALKQLQHSKVRQVQLCARRGPVQAACTAKELKELVSMPSIAVHAQPSQLAVSEADQAQMKATRLKRRIYELISNAAVSEKPGASRDLFFQFYRNPAEIIADADNQVQAIRVEKTQLVADPVRGTVAVGTGEYEEYPVQLVLKSIGYKSLPLPGVPFDDRQGVVPNAAGRVLTGVGAAADSIVPGLYVCGWLKRGPTGIIGTNLTDAEETVASMAQDYAMTRQAPTAAVGGAGLQQLLQSRSVAVVDYAAWEQLNAHEVNRGQQQGSVRVKCAAWDELLRAAGVALPHVHAM</sequence>
<keyword evidence="13" id="KW-1185">Reference proteome</keyword>
<protein>
    <recommendedName>
        <fullName evidence="8">NADPH:adrenodoxin oxidoreductase, mitochondrial</fullName>
        <ecNumber evidence="8">1.18.1.6</ecNumber>
    </recommendedName>
</protein>
<dbReference type="EC" id="1.18.1.6" evidence="8"/>
<comment type="subcellular location">
    <subcellularLocation>
        <location evidence="8">Mitochondrion</location>
    </subcellularLocation>
</comment>
<gene>
    <name evidence="12" type="ORF">BQ4739_LOCUS6269</name>
</gene>
<dbReference type="GO" id="GO:0016491">
    <property type="term" value="F:oxidoreductase activity"/>
    <property type="evidence" value="ECO:0007669"/>
    <property type="project" value="UniProtKB-KW"/>
</dbReference>
<feature type="binding site" evidence="10">
    <location>
        <begin position="215"/>
        <end position="216"/>
    </location>
    <ligand>
        <name>NADP(+)</name>
        <dbReference type="ChEBI" id="CHEBI:58349"/>
    </ligand>
</feature>
<dbReference type="InterPro" id="IPR055275">
    <property type="entry name" value="Ferredox_Rdtase"/>
</dbReference>
<evidence type="ECO:0000256" key="8">
    <source>
        <dbReference type="PIRNR" id="PIRNR000362"/>
    </source>
</evidence>
<reference evidence="12 13" key="1">
    <citation type="submission" date="2016-10" db="EMBL/GenBank/DDBJ databases">
        <authorList>
            <person name="Cai Z."/>
        </authorList>
    </citation>
    <scope>NUCLEOTIDE SEQUENCE [LARGE SCALE GENOMIC DNA]</scope>
</reference>
<dbReference type="STRING" id="3088.A0A383VLK8"/>
<dbReference type="PANTHER" id="PTHR48467">
    <property type="entry name" value="GLUTAMATE SYNTHASE 1 [NADH], CHLOROPLASTIC-LIKE"/>
    <property type="match status" value="1"/>
</dbReference>
<feature type="binding site" evidence="9">
    <location>
        <position position="33"/>
    </location>
    <ligand>
        <name>FAD</name>
        <dbReference type="ChEBI" id="CHEBI:57692"/>
    </ligand>
</feature>
<comment type="catalytic activity">
    <reaction evidence="7 8">
        <text>2 reduced [adrenodoxin] + NADP(+) + H(+) = 2 oxidized [adrenodoxin] + NADPH</text>
        <dbReference type="Rhea" id="RHEA:42312"/>
        <dbReference type="Rhea" id="RHEA-COMP:9998"/>
        <dbReference type="Rhea" id="RHEA-COMP:9999"/>
        <dbReference type="ChEBI" id="CHEBI:15378"/>
        <dbReference type="ChEBI" id="CHEBI:33737"/>
        <dbReference type="ChEBI" id="CHEBI:33738"/>
        <dbReference type="ChEBI" id="CHEBI:57783"/>
        <dbReference type="ChEBI" id="CHEBI:58349"/>
        <dbReference type="EC" id="1.18.1.6"/>
    </reaction>
</comment>
<name>A0A383VLK8_TETOB</name>
<keyword evidence="4 8" id="KW-0274">FAD</keyword>
<dbReference type="Gene3D" id="3.40.50.720">
    <property type="entry name" value="NAD(P)-binding Rossmann-like Domain"/>
    <property type="match status" value="1"/>
</dbReference>
<dbReference type="PANTHER" id="PTHR48467:SF1">
    <property type="entry name" value="GLUTAMATE SYNTHASE 1 [NADH], CHLOROPLASTIC-LIKE"/>
    <property type="match status" value="1"/>
</dbReference>
<dbReference type="Pfam" id="PF07992">
    <property type="entry name" value="Pyr_redox_2"/>
    <property type="match status" value="1"/>
</dbReference>
<dbReference type="InterPro" id="IPR021163">
    <property type="entry name" value="Ferredox_Rdtase_adrenod"/>
</dbReference>